<evidence type="ECO:0000256" key="1">
    <source>
        <dbReference type="SAM" id="Phobius"/>
    </source>
</evidence>
<feature type="transmembrane region" description="Helical" evidence="1">
    <location>
        <begin position="301"/>
        <end position="320"/>
    </location>
</feature>
<evidence type="ECO:0000313" key="2">
    <source>
        <dbReference type="EMBL" id="MBR0600125.1"/>
    </source>
</evidence>
<proteinExistence type="predicted"/>
<keyword evidence="1" id="KW-0472">Membrane</keyword>
<feature type="transmembrane region" description="Helical" evidence="1">
    <location>
        <begin position="217"/>
        <end position="240"/>
    </location>
</feature>
<protein>
    <recommendedName>
        <fullName evidence="4">Membrane protein YkvI</fullName>
    </recommendedName>
</protein>
<dbReference type="PANTHER" id="PTHR37814">
    <property type="entry name" value="CONSERVED MEMBRANE PROTEIN"/>
    <property type="match status" value="1"/>
</dbReference>
<evidence type="ECO:0008006" key="4">
    <source>
        <dbReference type="Google" id="ProtNLM"/>
    </source>
</evidence>
<dbReference type="PANTHER" id="PTHR37814:SF1">
    <property type="entry name" value="MEMBRANE PROTEIN"/>
    <property type="match status" value="1"/>
</dbReference>
<comment type="caution">
    <text evidence="2">The sequence shown here is derived from an EMBL/GenBank/DDBJ whole genome shotgun (WGS) entry which is preliminary data.</text>
</comment>
<name>A0A8J7W739_9FIRM</name>
<feature type="transmembrane region" description="Helical" evidence="1">
    <location>
        <begin position="260"/>
        <end position="280"/>
    </location>
</feature>
<dbReference type="RefSeq" id="WP_227020238.1">
    <property type="nucleotide sequence ID" value="NZ_JAGSND010000021.1"/>
</dbReference>
<dbReference type="Proteomes" id="UP000675664">
    <property type="component" value="Unassembled WGS sequence"/>
</dbReference>
<feature type="transmembrane region" description="Helical" evidence="1">
    <location>
        <begin position="116"/>
        <end position="137"/>
    </location>
</feature>
<dbReference type="AlphaFoldDB" id="A0A8J7W739"/>
<organism evidence="2 3">
    <name type="scientific">Sinanaerobacter chloroacetimidivorans</name>
    <dbReference type="NCBI Taxonomy" id="2818044"/>
    <lineage>
        <taxon>Bacteria</taxon>
        <taxon>Bacillati</taxon>
        <taxon>Bacillota</taxon>
        <taxon>Clostridia</taxon>
        <taxon>Peptostreptococcales</taxon>
        <taxon>Anaerovoracaceae</taxon>
        <taxon>Sinanaerobacter</taxon>
    </lineage>
</organism>
<feature type="transmembrane region" description="Helical" evidence="1">
    <location>
        <begin position="40"/>
        <end position="66"/>
    </location>
</feature>
<feature type="transmembrane region" description="Helical" evidence="1">
    <location>
        <begin position="86"/>
        <end position="110"/>
    </location>
</feature>
<reference evidence="2" key="1">
    <citation type="submission" date="2021-04" db="EMBL/GenBank/DDBJ databases">
        <title>Sinoanaerobacter chloroacetimidivorans sp. nov., an obligate anaerobic bacterium isolated from anaerobic sludge.</title>
        <authorList>
            <person name="Bao Y."/>
        </authorList>
    </citation>
    <scope>NUCLEOTIDE SEQUENCE</scope>
    <source>
        <strain evidence="2">BAD-6</strain>
    </source>
</reference>
<keyword evidence="3" id="KW-1185">Reference proteome</keyword>
<keyword evidence="1" id="KW-1133">Transmembrane helix</keyword>
<dbReference type="InterPro" id="IPR038728">
    <property type="entry name" value="YkvI-like"/>
</dbReference>
<dbReference type="EMBL" id="JAGSND010000021">
    <property type="protein sequence ID" value="MBR0600125.1"/>
    <property type="molecule type" value="Genomic_DNA"/>
</dbReference>
<feature type="transmembrane region" description="Helical" evidence="1">
    <location>
        <begin position="144"/>
        <end position="164"/>
    </location>
</feature>
<feature type="transmembrane region" description="Helical" evidence="1">
    <location>
        <begin position="326"/>
        <end position="345"/>
    </location>
</feature>
<feature type="transmembrane region" description="Helical" evidence="1">
    <location>
        <begin position="184"/>
        <end position="205"/>
    </location>
</feature>
<evidence type="ECO:0000313" key="3">
    <source>
        <dbReference type="Proteomes" id="UP000675664"/>
    </source>
</evidence>
<keyword evidence="1" id="KW-0812">Transmembrane</keyword>
<sequence>MNRHSISSLNIALLYVGTLMGAGFASGREIWQFFSVFGKYSYPAVLMVTMLFILFGLMTVKISIALDTTEIGKVIMPFAHKGMEKLLGSITAVILFLVYIVMAAAGGALFQEQFGFHRIIGGSLLMVLVLATVLGGFERISKYFRLIIPILLLIVFFVCFNIIFRDLPVSHLPVKLKISPMAPSWYTAAVIYISYNMLAGIPILANSTQRARTHPGAFLGAAAGGILLGFSAFIMNRAMLSDPGISSGSLLPILSLAGKLNPVLLWTYAALLLFAVYASASSNFYGFTTMLKDDTSKKYKIIGTAFIGFLLSLLGFGNIIAFILPLEGYCGILFLLLMTVNYIRIATGHRSVNMELTQYSEENNKHE</sequence>
<accession>A0A8J7W739</accession>
<feature type="transmembrane region" description="Helical" evidence="1">
    <location>
        <begin position="12"/>
        <end position="34"/>
    </location>
</feature>
<reference evidence="2" key="2">
    <citation type="submission" date="2021-04" db="EMBL/GenBank/DDBJ databases">
        <authorList>
            <person name="Liu J."/>
        </authorList>
    </citation>
    <scope>NUCLEOTIDE SEQUENCE</scope>
    <source>
        <strain evidence="2">BAD-6</strain>
    </source>
</reference>
<gene>
    <name evidence="2" type="ORF">KCX82_19760</name>
</gene>